<name>A0AAN7MD63_TRANT</name>
<accession>A0AAN7MD63</accession>
<dbReference type="EMBL" id="JAXQNO010000001">
    <property type="protein sequence ID" value="KAK4803835.1"/>
    <property type="molecule type" value="Genomic_DNA"/>
</dbReference>
<gene>
    <name evidence="1" type="ORF">SAY86_003652</name>
</gene>
<dbReference type="Proteomes" id="UP001346149">
    <property type="component" value="Unassembled WGS sequence"/>
</dbReference>
<reference evidence="1 2" key="1">
    <citation type="journal article" date="2023" name="Hortic Res">
        <title>Pangenome of water caltrop reveals structural variations and asymmetric subgenome divergence after allopolyploidization.</title>
        <authorList>
            <person name="Zhang X."/>
            <person name="Chen Y."/>
            <person name="Wang L."/>
            <person name="Yuan Y."/>
            <person name="Fang M."/>
            <person name="Shi L."/>
            <person name="Lu R."/>
            <person name="Comes H.P."/>
            <person name="Ma Y."/>
            <person name="Chen Y."/>
            <person name="Huang G."/>
            <person name="Zhou Y."/>
            <person name="Zheng Z."/>
            <person name="Qiu Y."/>
        </authorList>
    </citation>
    <scope>NUCLEOTIDE SEQUENCE [LARGE SCALE GENOMIC DNA]</scope>
    <source>
        <strain evidence="1">F231</strain>
    </source>
</reference>
<evidence type="ECO:0000313" key="1">
    <source>
        <dbReference type="EMBL" id="KAK4803835.1"/>
    </source>
</evidence>
<protein>
    <submittedName>
        <fullName evidence="1">Uncharacterized protein</fullName>
    </submittedName>
</protein>
<keyword evidence="2" id="KW-1185">Reference proteome</keyword>
<sequence length="157" mass="16704">MSQQARNTTLLIYAPSHDIENCPKTPTTYDPIPFLPYAHDDNSGNGAITLGVLASASAPAEAPLEMESGQWSKLYQSSHPIATGTQTSTKKHSSCLLKINIAKSSIYFSVNAGVETRSPISSLLSAGLGINKDIYLGLAIFCRDELFSLIARDGAGT</sequence>
<evidence type="ECO:0000313" key="2">
    <source>
        <dbReference type="Proteomes" id="UP001346149"/>
    </source>
</evidence>
<organism evidence="1 2">
    <name type="scientific">Trapa natans</name>
    <name type="common">Water chestnut</name>
    <dbReference type="NCBI Taxonomy" id="22666"/>
    <lineage>
        <taxon>Eukaryota</taxon>
        <taxon>Viridiplantae</taxon>
        <taxon>Streptophyta</taxon>
        <taxon>Embryophyta</taxon>
        <taxon>Tracheophyta</taxon>
        <taxon>Spermatophyta</taxon>
        <taxon>Magnoliopsida</taxon>
        <taxon>eudicotyledons</taxon>
        <taxon>Gunneridae</taxon>
        <taxon>Pentapetalae</taxon>
        <taxon>rosids</taxon>
        <taxon>malvids</taxon>
        <taxon>Myrtales</taxon>
        <taxon>Lythraceae</taxon>
        <taxon>Trapa</taxon>
    </lineage>
</organism>
<proteinExistence type="predicted"/>
<dbReference type="AlphaFoldDB" id="A0AAN7MD63"/>
<comment type="caution">
    <text evidence="1">The sequence shown here is derived from an EMBL/GenBank/DDBJ whole genome shotgun (WGS) entry which is preliminary data.</text>
</comment>